<gene>
    <name evidence="2" type="ORF">OMM_03289</name>
</gene>
<dbReference type="SUPFAM" id="SSF52200">
    <property type="entry name" value="Toll/Interleukin receptor TIR domain"/>
    <property type="match status" value="1"/>
</dbReference>
<sequence length="434" mass="51145">MHIFISYARNDKDEPWFQALITQMKSLDIPYWMDTKDIPGGRNFSDEINTAIKQASVYVLVLSPSFMASDYIKINELPCIKEYKDQRIIYPILGIDCAYKTKYEWLAALQLGDAKPLQTLTTDLNTRLKEIATELSQYMQNANQPAALPDRTASNDCRQMLSRNLLPYMPDRSELIQEMSLALLNFKKNQAGKPLVWIIHGNDNQCHYDLMDCIEGCYWERFLYPTSKDKPGLLRYRFRNSLPYQYETNQWRDLVAMELKHKFDIQKEAPEDVFDAINRRCDKASPVMLYDVVDTDQWQKHGIQTVCQRFIDFWNQWPGMCCQNPLIVCLLVRYKSFPVSLWQRLFRSRKKDPNLEFKETILTLKNREACCVFPELPDISKKDTEDWYHNYKNYIDPYCSGKNVSQCIEDIFGDANQKFPMQSLAREIEQKYLI</sequence>
<reference evidence="3" key="1">
    <citation type="submission" date="2012-11" db="EMBL/GenBank/DDBJ databases">
        <authorList>
            <person name="Lucero-Rivera Y.E."/>
            <person name="Tovar-Ramirez D."/>
        </authorList>
    </citation>
    <scope>NUCLEOTIDE SEQUENCE [LARGE SCALE GENOMIC DNA]</scope>
    <source>
        <strain evidence="3">Araruama</strain>
    </source>
</reference>
<accession>A0A1V1P652</accession>
<protein>
    <recommendedName>
        <fullName evidence="1">TIR domain-containing protein</fullName>
    </recommendedName>
</protein>
<evidence type="ECO:0000259" key="1">
    <source>
        <dbReference type="PROSITE" id="PS50104"/>
    </source>
</evidence>
<name>A0A1V1P652_9BACT</name>
<proteinExistence type="predicted"/>
<dbReference type="InterPro" id="IPR035897">
    <property type="entry name" value="Toll_tir_struct_dom_sf"/>
</dbReference>
<evidence type="ECO:0000313" key="2">
    <source>
        <dbReference type="EMBL" id="ETR70369.1"/>
    </source>
</evidence>
<dbReference type="InterPro" id="IPR045475">
    <property type="entry name" value="iSTAND"/>
</dbReference>
<dbReference type="InterPro" id="IPR000157">
    <property type="entry name" value="TIR_dom"/>
</dbReference>
<dbReference type="AlphaFoldDB" id="A0A1V1P652"/>
<dbReference type="Proteomes" id="UP000189670">
    <property type="component" value="Unassembled WGS sequence"/>
</dbReference>
<dbReference type="Gene3D" id="3.40.50.10140">
    <property type="entry name" value="Toll/interleukin-1 receptor homology (TIR) domain"/>
    <property type="match status" value="1"/>
</dbReference>
<dbReference type="PROSITE" id="PS50104">
    <property type="entry name" value="TIR"/>
    <property type="match status" value="1"/>
</dbReference>
<dbReference type="Pfam" id="PF13676">
    <property type="entry name" value="TIR_2"/>
    <property type="match status" value="1"/>
</dbReference>
<dbReference type="EMBL" id="ATBP01000436">
    <property type="protein sequence ID" value="ETR70369.1"/>
    <property type="molecule type" value="Genomic_DNA"/>
</dbReference>
<dbReference type="GO" id="GO:0007165">
    <property type="term" value="P:signal transduction"/>
    <property type="evidence" value="ECO:0007669"/>
    <property type="project" value="InterPro"/>
</dbReference>
<dbReference type="Pfam" id="PF19995">
    <property type="entry name" value="iSTAND"/>
    <property type="match status" value="1"/>
</dbReference>
<organism evidence="2 3">
    <name type="scientific">Candidatus Magnetoglobus multicellularis str. Araruama</name>
    <dbReference type="NCBI Taxonomy" id="890399"/>
    <lineage>
        <taxon>Bacteria</taxon>
        <taxon>Pseudomonadati</taxon>
        <taxon>Thermodesulfobacteriota</taxon>
        <taxon>Desulfobacteria</taxon>
        <taxon>Desulfobacterales</taxon>
        <taxon>Desulfobacteraceae</taxon>
        <taxon>Candidatus Magnetoglobus</taxon>
    </lineage>
</organism>
<evidence type="ECO:0000313" key="3">
    <source>
        <dbReference type="Proteomes" id="UP000189670"/>
    </source>
</evidence>
<feature type="domain" description="TIR" evidence="1">
    <location>
        <begin position="1"/>
        <end position="139"/>
    </location>
</feature>
<comment type="caution">
    <text evidence="2">The sequence shown here is derived from an EMBL/GenBank/DDBJ whole genome shotgun (WGS) entry which is preliminary data.</text>
</comment>